<feature type="region of interest" description="Disordered" evidence="1">
    <location>
        <begin position="618"/>
        <end position="638"/>
    </location>
</feature>
<dbReference type="HOGENOM" id="CLU_018982_1_1_1"/>
<dbReference type="AlphaFoldDB" id="I2GXH7"/>
<dbReference type="OMA" id="IAVDNTW"/>
<accession>I2GXH7</accession>
<feature type="compositionally biased region" description="Polar residues" evidence="1">
    <location>
        <begin position="618"/>
        <end position="632"/>
    </location>
</feature>
<proteinExistence type="predicted"/>
<feature type="region of interest" description="Disordered" evidence="1">
    <location>
        <begin position="419"/>
        <end position="438"/>
    </location>
</feature>
<feature type="compositionally biased region" description="Polar residues" evidence="1">
    <location>
        <begin position="807"/>
        <end position="824"/>
    </location>
</feature>
<dbReference type="Gene3D" id="2.60.40.640">
    <property type="match status" value="1"/>
</dbReference>
<feature type="region of interest" description="Disordered" evidence="1">
    <location>
        <begin position="697"/>
        <end position="766"/>
    </location>
</feature>
<reference evidence="3 4" key="1">
    <citation type="journal article" date="2011" name="Proc. Natl. Acad. Sci. U.S.A.">
        <title>Evolutionary erosion of yeast sex chromosomes by mating-type switching accidents.</title>
        <authorList>
            <person name="Gordon J.L."/>
            <person name="Armisen D."/>
            <person name="Proux-Wera E."/>
            <person name="Oheigeartaigh S.S."/>
            <person name="Byrne K.P."/>
            <person name="Wolfe K.H."/>
        </authorList>
    </citation>
    <scope>NUCLEOTIDE SEQUENCE [LARGE SCALE GENOMIC DNA]</scope>
    <source>
        <strain evidence="4">ATCC 34711 / CBS 6284 / DSM 70876 / NBRC 10599 / NRRL Y-10934 / UCD 77-7</strain>
    </source>
</reference>
<dbReference type="STRING" id="1071380.I2GXH7"/>
<feature type="compositionally biased region" description="Polar residues" evidence="1">
    <location>
        <begin position="421"/>
        <end position="438"/>
    </location>
</feature>
<dbReference type="Proteomes" id="UP000002866">
    <property type="component" value="Chromosome 1"/>
</dbReference>
<dbReference type="InterPro" id="IPR011022">
    <property type="entry name" value="Arrestin_C-like"/>
</dbReference>
<dbReference type="Pfam" id="PF02752">
    <property type="entry name" value="Arrestin_C"/>
    <property type="match status" value="1"/>
</dbReference>
<dbReference type="GO" id="GO:0070086">
    <property type="term" value="P:ubiquitin-dependent endocytosis"/>
    <property type="evidence" value="ECO:0007669"/>
    <property type="project" value="EnsemblFungi"/>
</dbReference>
<gene>
    <name evidence="3" type="primary">TBLA0A10510</name>
    <name evidence="3" type="ORF">TBLA_0A10510</name>
</gene>
<feature type="region of interest" description="Disordered" evidence="1">
    <location>
        <begin position="795"/>
        <end position="824"/>
    </location>
</feature>
<dbReference type="EMBL" id="HE806316">
    <property type="protein sequence ID" value="CCH58829.1"/>
    <property type="molecule type" value="Genomic_DNA"/>
</dbReference>
<evidence type="ECO:0000313" key="4">
    <source>
        <dbReference type="Proteomes" id="UP000002866"/>
    </source>
</evidence>
<dbReference type="InParanoid" id="I2GXH7"/>
<dbReference type="OrthoDB" id="2333384at2759"/>
<dbReference type="InterPro" id="IPR011021">
    <property type="entry name" value="Arrestin-like_N"/>
</dbReference>
<dbReference type="InterPro" id="IPR050357">
    <property type="entry name" value="Arrestin_domain-protein"/>
</dbReference>
<dbReference type="eggNOG" id="KOG3780">
    <property type="taxonomic scope" value="Eukaryota"/>
</dbReference>
<dbReference type="GO" id="GO:0009410">
    <property type="term" value="P:response to xenobiotic stimulus"/>
    <property type="evidence" value="ECO:0007669"/>
    <property type="project" value="EnsemblFungi"/>
</dbReference>
<dbReference type="KEGG" id="tbl:TBLA_0A10510"/>
<dbReference type="GO" id="GO:0071333">
    <property type="term" value="P:cellular response to glucose stimulus"/>
    <property type="evidence" value="ECO:0007669"/>
    <property type="project" value="EnsemblFungi"/>
</dbReference>
<dbReference type="GO" id="GO:0005886">
    <property type="term" value="C:plasma membrane"/>
    <property type="evidence" value="ECO:0007669"/>
    <property type="project" value="EnsemblFungi"/>
</dbReference>
<dbReference type="InterPro" id="IPR014752">
    <property type="entry name" value="Arrestin-like_C"/>
</dbReference>
<name>I2GXH7_HENB6</name>
<evidence type="ECO:0000259" key="2">
    <source>
        <dbReference type="SMART" id="SM01017"/>
    </source>
</evidence>
<dbReference type="Pfam" id="PF00339">
    <property type="entry name" value="Arrestin_N"/>
    <property type="match status" value="1"/>
</dbReference>
<dbReference type="GeneID" id="14493502"/>
<dbReference type="PANTHER" id="PTHR11188">
    <property type="entry name" value="ARRESTIN DOMAIN CONTAINING PROTEIN"/>
    <property type="match status" value="1"/>
</dbReference>
<organism evidence="3 4">
    <name type="scientific">Henningerozyma blattae (strain ATCC 34711 / CBS 6284 / DSM 70876 / NBRC 10599 / NRRL Y-10934 / UCD 77-7)</name>
    <name type="common">Yeast</name>
    <name type="synonym">Tetrapisispora blattae</name>
    <dbReference type="NCBI Taxonomy" id="1071380"/>
    <lineage>
        <taxon>Eukaryota</taxon>
        <taxon>Fungi</taxon>
        <taxon>Dikarya</taxon>
        <taxon>Ascomycota</taxon>
        <taxon>Saccharomycotina</taxon>
        <taxon>Saccharomycetes</taxon>
        <taxon>Saccharomycetales</taxon>
        <taxon>Saccharomycetaceae</taxon>
        <taxon>Henningerozyma</taxon>
    </lineage>
</organism>
<dbReference type="GO" id="GO:0002092">
    <property type="term" value="P:positive regulation of receptor internalization"/>
    <property type="evidence" value="ECO:0007669"/>
    <property type="project" value="EnsemblFungi"/>
</dbReference>
<dbReference type="SMART" id="SM01017">
    <property type="entry name" value="Arrestin_C"/>
    <property type="match status" value="1"/>
</dbReference>
<sequence>MFIGTKSSKSKGPCLFDIRIKSADHNVILLKGPPHRASSALLTGTVVLSVLEPIQIKSMNLRLHGKVLLNILVSKNKDQPRYNKYEKRVFDHSWDNFNFETYLDNLYDNFKNNNATLDTYNSNNNCGNNNNSLSLDGILPNDDAQRRKRALSTASSNSIGSFLGTSQSNYRTLVRGNYEFPFSVILPGTLPETVEGLPNASVAYTMQATIERSKGYSDLTCKKQFRVVRTMAPDSVELSETVCVENSWPDKVEYSISIPARSIAIGSSTPITIKLVPILKRLRLGPIKVTLIEHVQYRGSFGSVNNEERTVLKMKIRDPLGHMKEILDEENGVKEKLKNEDIDPFQESWEIEALLKLPNDLSICTQDCTILKNIKVRHKLKFVISLVNPDGHLSELRANLPVQLYISPFVALTVKNDNETRNYSNPRSDSLNSRDVNRNTSSSSLGYFPASNSFTNLQNNNISSMTPTFLDPNIDRPDRSELLFARSASNVELAVLSNSTSMPKMADLLAPPNYESHTHDRLCGSKSNLADGDISGISSPNRTSFIQDTTLDTLNSAVPIDFNRLSMLSNTDVQDASIPSTPGIIIEQFKNQSSHDLPNGISELNLSGHIYNSNGIKTRSSRANSAASQPPLSFSPKRRRDEWEINTLSRVPSYDIALTNDEVANDLPPAYPSDESLPGMNSTQLERPQLIHHRSGSFISTSSSRPNLTALNKSNNSSSVSLVDLSRTSTTNNNNSSINHSNDNSNNGFMNSTNNSNNSNSNNTTNNNGFFPVVSMGTTVSLSSAPVPVPLTSLAPPNPGFKGNSHYGMSSNSQQPSDFAEQPNNQMHQYQRSSISAVVNRQRSTSIGSTFKGIFTKK</sequence>
<evidence type="ECO:0000313" key="3">
    <source>
        <dbReference type="EMBL" id="CCH58829.1"/>
    </source>
</evidence>
<dbReference type="InterPro" id="IPR014756">
    <property type="entry name" value="Ig_E-set"/>
</dbReference>
<feature type="compositionally biased region" description="Low complexity" evidence="1">
    <location>
        <begin position="711"/>
        <end position="766"/>
    </location>
</feature>
<dbReference type="SUPFAM" id="SSF81296">
    <property type="entry name" value="E set domains"/>
    <property type="match status" value="1"/>
</dbReference>
<dbReference type="GO" id="GO:0030674">
    <property type="term" value="F:protein-macromolecule adaptor activity"/>
    <property type="evidence" value="ECO:0007669"/>
    <property type="project" value="TreeGrafter"/>
</dbReference>
<keyword evidence="4" id="KW-1185">Reference proteome</keyword>
<dbReference type="GO" id="GO:0005829">
    <property type="term" value="C:cytosol"/>
    <property type="evidence" value="ECO:0007669"/>
    <property type="project" value="TreeGrafter"/>
</dbReference>
<dbReference type="PANTHER" id="PTHR11188:SF17">
    <property type="entry name" value="FI21816P1"/>
    <property type="match status" value="1"/>
</dbReference>
<dbReference type="GO" id="GO:0031625">
    <property type="term" value="F:ubiquitin protein ligase binding"/>
    <property type="evidence" value="ECO:0007669"/>
    <property type="project" value="EnsemblFungi"/>
</dbReference>
<dbReference type="FunCoup" id="I2GXH7">
    <property type="interactions" value="97"/>
</dbReference>
<feature type="domain" description="Arrestin C-terminal-like" evidence="2">
    <location>
        <begin position="248"/>
        <end position="409"/>
    </location>
</feature>
<protein>
    <recommendedName>
        <fullName evidence="2">Arrestin C-terminal-like domain-containing protein</fullName>
    </recommendedName>
</protein>
<dbReference type="RefSeq" id="XP_004178348.1">
    <property type="nucleotide sequence ID" value="XM_004178300.1"/>
</dbReference>
<evidence type="ECO:0000256" key="1">
    <source>
        <dbReference type="SAM" id="MobiDB-lite"/>
    </source>
</evidence>